<accession>A0A4Y2WN87</accession>
<evidence type="ECO:0000313" key="2">
    <source>
        <dbReference type="EMBL" id="GBO38176.1"/>
    </source>
</evidence>
<feature type="region of interest" description="Disordered" evidence="1">
    <location>
        <begin position="1"/>
        <end position="93"/>
    </location>
</feature>
<feature type="non-terminal residue" evidence="2">
    <location>
        <position position="1"/>
    </location>
</feature>
<evidence type="ECO:0000313" key="3">
    <source>
        <dbReference type="Proteomes" id="UP000499080"/>
    </source>
</evidence>
<organism evidence="2 3">
    <name type="scientific">Araneus ventricosus</name>
    <name type="common">Orbweaver spider</name>
    <name type="synonym">Epeira ventricosa</name>
    <dbReference type="NCBI Taxonomy" id="182803"/>
    <lineage>
        <taxon>Eukaryota</taxon>
        <taxon>Metazoa</taxon>
        <taxon>Ecdysozoa</taxon>
        <taxon>Arthropoda</taxon>
        <taxon>Chelicerata</taxon>
        <taxon>Arachnida</taxon>
        <taxon>Araneae</taxon>
        <taxon>Araneomorphae</taxon>
        <taxon>Entelegynae</taxon>
        <taxon>Araneoidea</taxon>
        <taxon>Araneidae</taxon>
        <taxon>Araneus</taxon>
    </lineage>
</organism>
<gene>
    <name evidence="2" type="ORF">AVEN_152526_1</name>
</gene>
<protein>
    <submittedName>
        <fullName evidence="2">Uncharacterized protein</fullName>
    </submittedName>
</protein>
<keyword evidence="3" id="KW-1185">Reference proteome</keyword>
<dbReference type="Proteomes" id="UP000499080">
    <property type="component" value="Unassembled WGS sequence"/>
</dbReference>
<dbReference type="EMBL" id="BGPR01062817">
    <property type="protein sequence ID" value="GBO38176.1"/>
    <property type="molecule type" value="Genomic_DNA"/>
</dbReference>
<reference evidence="2 3" key="1">
    <citation type="journal article" date="2019" name="Sci. Rep.">
        <title>Orb-weaving spider Araneus ventricosus genome elucidates the spidroin gene catalogue.</title>
        <authorList>
            <person name="Kono N."/>
            <person name="Nakamura H."/>
            <person name="Ohtoshi R."/>
            <person name="Moran D.A.P."/>
            <person name="Shinohara A."/>
            <person name="Yoshida Y."/>
            <person name="Fujiwara M."/>
            <person name="Mori M."/>
            <person name="Tomita M."/>
            <person name="Arakawa K."/>
        </authorList>
    </citation>
    <scope>NUCLEOTIDE SEQUENCE [LARGE SCALE GENOMIC DNA]</scope>
</reference>
<comment type="caution">
    <text evidence="2">The sequence shown here is derived from an EMBL/GenBank/DDBJ whole genome shotgun (WGS) entry which is preliminary data.</text>
</comment>
<sequence>HNHRKPKNHSKENTIFIVTPHTQESHGIYELQDDTSNEPPRNNKKMASHENDNKGITLYTEGRQEENAAYDIRKQGRSLPPYQEEDSKQQYTT</sequence>
<evidence type="ECO:0000256" key="1">
    <source>
        <dbReference type="SAM" id="MobiDB-lite"/>
    </source>
</evidence>
<dbReference type="AlphaFoldDB" id="A0A4Y2WN87"/>
<name>A0A4Y2WN87_ARAVE</name>
<feature type="compositionally biased region" description="Basic and acidic residues" evidence="1">
    <location>
        <begin position="62"/>
        <end position="74"/>
    </location>
</feature>
<proteinExistence type="predicted"/>